<feature type="transmembrane region" description="Helical" evidence="9">
    <location>
        <begin position="349"/>
        <end position="370"/>
    </location>
</feature>
<name>A0AA42H4N5_9HYPH</name>
<dbReference type="EMBL" id="JAODYY010000026">
    <property type="protein sequence ID" value="MDH0127099.1"/>
    <property type="molecule type" value="Genomic_DNA"/>
</dbReference>
<dbReference type="InterPro" id="IPR028250">
    <property type="entry name" value="DsbDN"/>
</dbReference>
<comment type="subcellular location">
    <subcellularLocation>
        <location evidence="2">Cell membrane</location>
        <topology evidence="2">Multi-pass membrane protein</topology>
    </subcellularLocation>
</comment>
<evidence type="ECO:0000256" key="1">
    <source>
        <dbReference type="ARBA" id="ARBA00003565"/>
    </source>
</evidence>
<dbReference type="InterPro" id="IPR036249">
    <property type="entry name" value="Thioredoxin-like_sf"/>
</dbReference>
<evidence type="ECO:0000256" key="4">
    <source>
        <dbReference type="ARBA" id="ARBA00022692"/>
    </source>
</evidence>
<dbReference type="InterPro" id="IPR013766">
    <property type="entry name" value="Thioredoxin_domain"/>
</dbReference>
<feature type="transmembrane region" description="Helical" evidence="9">
    <location>
        <begin position="390"/>
        <end position="408"/>
    </location>
</feature>
<feature type="transmembrane region" description="Helical" evidence="9">
    <location>
        <begin position="271"/>
        <end position="293"/>
    </location>
</feature>
<dbReference type="GO" id="GO:0045454">
    <property type="term" value="P:cell redox homeostasis"/>
    <property type="evidence" value="ECO:0007669"/>
    <property type="project" value="TreeGrafter"/>
</dbReference>
<keyword evidence="10" id="KW-0732">Signal</keyword>
<accession>A0AA42H4N5</accession>
<comment type="caution">
    <text evidence="12">The sequence shown here is derived from an EMBL/GenBank/DDBJ whole genome shotgun (WGS) entry which is preliminary data.</text>
</comment>
<reference evidence="12" key="1">
    <citation type="submission" date="2022-09" db="EMBL/GenBank/DDBJ databases">
        <title>Intensive care unit water sources are persistently colonized with multi-drug resistant bacteria and are the site of extensive horizontal gene transfer of antibiotic resistance genes.</title>
        <authorList>
            <person name="Diorio-Toth L."/>
        </authorList>
    </citation>
    <scope>NUCLEOTIDE SEQUENCE</scope>
    <source>
        <strain evidence="12">GD04153</strain>
    </source>
</reference>
<keyword evidence="5" id="KW-0201">Cytochrome c-type biogenesis</keyword>
<evidence type="ECO:0000256" key="6">
    <source>
        <dbReference type="ARBA" id="ARBA00022989"/>
    </source>
</evidence>
<dbReference type="AlphaFoldDB" id="A0AA42H4N5"/>
<gene>
    <name evidence="12" type="primary">dsbD</name>
    <name evidence="12" type="ORF">N7376_24325</name>
</gene>
<keyword evidence="12" id="KW-0560">Oxidoreductase</keyword>
<feature type="transmembrane region" description="Helical" evidence="9">
    <location>
        <begin position="414"/>
        <end position="435"/>
    </location>
</feature>
<dbReference type="GO" id="GO:0047134">
    <property type="term" value="F:protein-disulfide reductase [NAD(P)H] activity"/>
    <property type="evidence" value="ECO:0007669"/>
    <property type="project" value="UniProtKB-EC"/>
</dbReference>
<feature type="transmembrane region" description="Helical" evidence="9">
    <location>
        <begin position="314"/>
        <end position="343"/>
    </location>
</feature>
<dbReference type="Gene3D" id="2.60.40.1250">
    <property type="entry name" value="Thiol:disulfide interchange protein DsbD, N-terminal domain"/>
    <property type="match status" value="1"/>
</dbReference>
<dbReference type="Proteomes" id="UP001158087">
    <property type="component" value="Unassembled WGS sequence"/>
</dbReference>
<keyword evidence="4 9" id="KW-0812">Transmembrane</keyword>
<evidence type="ECO:0000256" key="3">
    <source>
        <dbReference type="ARBA" id="ARBA00022475"/>
    </source>
</evidence>
<dbReference type="InterPro" id="IPR017937">
    <property type="entry name" value="Thioredoxin_CS"/>
</dbReference>
<evidence type="ECO:0000313" key="12">
    <source>
        <dbReference type="EMBL" id="MDH0127099.1"/>
    </source>
</evidence>
<keyword evidence="8" id="KW-0676">Redox-active center</keyword>
<evidence type="ECO:0000259" key="11">
    <source>
        <dbReference type="PROSITE" id="PS51352"/>
    </source>
</evidence>
<feature type="signal peptide" evidence="10">
    <location>
        <begin position="1"/>
        <end position="24"/>
    </location>
</feature>
<dbReference type="InterPro" id="IPR012336">
    <property type="entry name" value="Thioredoxin-like_fold"/>
</dbReference>
<dbReference type="PANTHER" id="PTHR32234">
    <property type="entry name" value="THIOL:DISULFIDE INTERCHANGE PROTEIN DSBD"/>
    <property type="match status" value="1"/>
</dbReference>
<feature type="domain" description="Thioredoxin" evidence="11">
    <location>
        <begin position="468"/>
        <end position="608"/>
    </location>
</feature>
<dbReference type="PROSITE" id="PS00194">
    <property type="entry name" value="THIOREDOXIN_1"/>
    <property type="match status" value="1"/>
</dbReference>
<feature type="transmembrane region" description="Helical" evidence="9">
    <location>
        <begin position="447"/>
        <end position="467"/>
    </location>
</feature>
<proteinExistence type="predicted"/>
<feature type="transmembrane region" description="Helical" evidence="9">
    <location>
        <begin position="191"/>
        <end position="215"/>
    </location>
</feature>
<feature type="transmembrane region" description="Helical" evidence="9">
    <location>
        <begin position="235"/>
        <end position="259"/>
    </location>
</feature>
<dbReference type="PANTHER" id="PTHR32234:SF0">
    <property type="entry name" value="THIOL:DISULFIDE INTERCHANGE PROTEIN DSBD"/>
    <property type="match status" value="1"/>
</dbReference>
<comment type="function">
    <text evidence="1">May be required for disulfide bond formation in some proteins.</text>
</comment>
<dbReference type="Pfam" id="PF13098">
    <property type="entry name" value="Thioredoxin_2"/>
    <property type="match status" value="1"/>
</dbReference>
<dbReference type="GO" id="GO:0005886">
    <property type="term" value="C:plasma membrane"/>
    <property type="evidence" value="ECO:0007669"/>
    <property type="project" value="UniProtKB-SubCell"/>
</dbReference>
<keyword evidence="3" id="KW-1003">Cell membrane</keyword>
<protein>
    <submittedName>
        <fullName evidence="12">Protein-disulfide reductase DsbD</fullName>
        <ecNumber evidence="12">1.8.1.8</ecNumber>
    </submittedName>
</protein>
<evidence type="ECO:0000256" key="7">
    <source>
        <dbReference type="ARBA" id="ARBA00023136"/>
    </source>
</evidence>
<evidence type="ECO:0000313" key="13">
    <source>
        <dbReference type="Proteomes" id="UP001158087"/>
    </source>
</evidence>
<evidence type="ECO:0000256" key="10">
    <source>
        <dbReference type="SAM" id="SignalP"/>
    </source>
</evidence>
<keyword evidence="6 9" id="KW-1133">Transmembrane helix</keyword>
<dbReference type="EC" id="1.8.1.8" evidence="12"/>
<feature type="chain" id="PRO_5041298503" evidence="10">
    <location>
        <begin position="25"/>
        <end position="608"/>
    </location>
</feature>
<evidence type="ECO:0000256" key="2">
    <source>
        <dbReference type="ARBA" id="ARBA00004651"/>
    </source>
</evidence>
<sequence>MRPVTTIRLLASLLLFFWSAAAFAQQSDLLQPEQAFRFSVERGEGNETVLNWQIADGYYLYRDHLAARDASSGGDVRLQAEAGVVQTDDPNFGPSEVYFSQAVARLGTDAPDKVTVTYQGCKKDSICYPPLTLTIDTQTLQFSEPVVGFGAVAATDKTNAARPAEAGNGIQLAQDAQGGGMIGSLLASGGVLWVIASFLLFGLLLAFTPCVLPMYPILSATLAREGEALTARRGFVLSFAYVFAMALAFGVLGIAAAWSGQNLQIVLQSPYAVGAVAILFAVLATSMFGLFELQLPSSWVNRVAGVKTGSRGSIGGAAAMGFVSALIVGPCVTAPLAAALLYIAQTGDAWLGAAALFALGFGQGIPLIAFGTMGSRALPRAGAWMVQVKYVFGFVFLGAAIWMASRLLAPQISLALWAVLLLTAAVFIGVADRLPAEAGAGPRFRKAAGFALSLGGVLLALGAASGGTDPLNPLAHFGLASNRQAQETKELTFAQAASTTALQESLVAANGKPTLVYFTADWCVTCGVIERNVLPDPDIIAALDRFQRIKVDLTTLDDANQGLMRDLAVVGPPTMVFFDAKAKELRDTRLVGDVTTETLQTSIARARP</sequence>
<dbReference type="Pfam" id="PF02683">
    <property type="entry name" value="DsbD_TM"/>
    <property type="match status" value="1"/>
</dbReference>
<dbReference type="Gene3D" id="3.40.30.10">
    <property type="entry name" value="Glutaredoxin"/>
    <property type="match status" value="1"/>
</dbReference>
<dbReference type="Pfam" id="PF11412">
    <property type="entry name" value="DsbD_N"/>
    <property type="match status" value="1"/>
</dbReference>
<dbReference type="SUPFAM" id="SSF52833">
    <property type="entry name" value="Thioredoxin-like"/>
    <property type="match status" value="1"/>
</dbReference>
<dbReference type="PROSITE" id="PS51352">
    <property type="entry name" value="THIOREDOXIN_2"/>
    <property type="match status" value="1"/>
</dbReference>
<organism evidence="12 13">
    <name type="scientific">Brucella intermedia GD04153</name>
    <dbReference type="NCBI Taxonomy" id="2975438"/>
    <lineage>
        <taxon>Bacteria</taxon>
        <taxon>Pseudomonadati</taxon>
        <taxon>Pseudomonadota</taxon>
        <taxon>Alphaproteobacteria</taxon>
        <taxon>Hyphomicrobiales</taxon>
        <taxon>Brucellaceae</taxon>
        <taxon>Brucella/Ochrobactrum group</taxon>
        <taxon>Brucella</taxon>
    </lineage>
</organism>
<evidence type="ECO:0000256" key="5">
    <source>
        <dbReference type="ARBA" id="ARBA00022748"/>
    </source>
</evidence>
<keyword evidence="7 9" id="KW-0472">Membrane</keyword>
<evidence type="ECO:0000256" key="8">
    <source>
        <dbReference type="ARBA" id="ARBA00023284"/>
    </source>
</evidence>
<dbReference type="InterPro" id="IPR003834">
    <property type="entry name" value="Cyt_c_assmbl_TM_dom"/>
</dbReference>
<evidence type="ECO:0000256" key="9">
    <source>
        <dbReference type="SAM" id="Phobius"/>
    </source>
</evidence>
<dbReference type="NCBIfam" id="NF001419">
    <property type="entry name" value="PRK00293.1"/>
    <property type="match status" value="1"/>
</dbReference>
<dbReference type="GO" id="GO:0017004">
    <property type="term" value="P:cytochrome complex assembly"/>
    <property type="evidence" value="ECO:0007669"/>
    <property type="project" value="UniProtKB-KW"/>
</dbReference>
<dbReference type="SUPFAM" id="SSF74863">
    <property type="entry name" value="Thiol:disulfide interchange protein DsbD, N-terminal domain (DsbD-alpha)"/>
    <property type="match status" value="1"/>
</dbReference>
<dbReference type="InterPro" id="IPR036929">
    <property type="entry name" value="DsbDN_sf"/>
</dbReference>